<evidence type="ECO:0000313" key="2">
    <source>
        <dbReference type="EMBL" id="BAO82334.1"/>
    </source>
</evidence>
<keyword evidence="1" id="KW-0472">Membrane</keyword>
<feature type="transmembrane region" description="Helical" evidence="1">
    <location>
        <begin position="15"/>
        <end position="34"/>
    </location>
</feature>
<dbReference type="OrthoDB" id="345121at2"/>
<dbReference type="Pfam" id="PF05982">
    <property type="entry name" value="Sbt_1"/>
    <property type="match status" value="1"/>
</dbReference>
<proteinExistence type="predicted"/>
<gene>
    <name evidence="2" type="primary">sbtA</name>
    <name evidence="2" type="ORF">SMCB_0106</name>
</gene>
<dbReference type="Proteomes" id="UP000066014">
    <property type="component" value="Chromosome"/>
</dbReference>
<sequence>MDVLLEFFHTFLTQFQTPTLAFLLGGMLAAALGSKLDIPDAIYRFCVFMLLMRIGIQGGMEIRGGDIGAMLLPALFSAVIGMTIVVLGWLTLARMNGVKKDDALATAGLFGAVSASTMAAAMFMLEDEGIYFEAWVPALYPFMDIPALVLAIVLANMYLSKKDGSTKRVAIWPIVKESLQGPALSAMLLGVAIGLFTRPEAVFEGFYDLLFRGLLTVLMITMGIEAYQRLNELRKVAHWYIAYAFVMPIVHGLIAFGLGYVAHVLVGFSPGGVILLAIIAASSSDISGPPTLRAGIPTANPSSYIGSSTGIGTPVAIAICIPLFLILGRWVFDL</sequence>
<dbReference type="KEGG" id="cbab:SMCB_0106"/>
<reference evidence="2 3" key="1">
    <citation type="journal article" date="2014" name="Nat. Commun.">
        <title>Physiological and genomic features of highly alkaliphilic hydrogen-utilizing Betaproteobacteria from a continental serpentinizing site.</title>
        <authorList>
            <person name="Suzuki S."/>
            <person name="Kuenen J.G."/>
            <person name="Schipper K."/>
            <person name="van der Velde S."/>
            <person name="Ishii S."/>
            <person name="Wu A."/>
            <person name="Sorokin D.Y."/>
            <person name="Tenney A."/>
            <person name="Meng X.Y."/>
            <person name="Morrill P.L."/>
            <person name="Kamagata Y."/>
            <person name="Muyzer G."/>
            <person name="Nealson K.H."/>
        </authorList>
    </citation>
    <scope>NUCLEOTIDE SEQUENCE [LARGE SCALE GENOMIC DNA]</scope>
    <source>
        <strain evidence="2 3">B1</strain>
    </source>
</reference>
<keyword evidence="3" id="KW-1185">Reference proteome</keyword>
<keyword evidence="1" id="KW-1133">Transmembrane helix</keyword>
<feature type="transmembrane region" description="Helical" evidence="1">
    <location>
        <begin position="264"/>
        <end position="283"/>
    </location>
</feature>
<name>A0A060NU01_9BURK</name>
<feature type="transmembrane region" description="Helical" evidence="1">
    <location>
        <begin position="209"/>
        <end position="227"/>
    </location>
</feature>
<dbReference type="EMBL" id="AP014569">
    <property type="protein sequence ID" value="BAO82334.1"/>
    <property type="molecule type" value="Genomic_DNA"/>
</dbReference>
<feature type="transmembrane region" description="Helical" evidence="1">
    <location>
        <begin position="304"/>
        <end position="332"/>
    </location>
</feature>
<dbReference type="STRING" id="1458426.SMCB_0106"/>
<feature type="transmembrane region" description="Helical" evidence="1">
    <location>
        <begin position="137"/>
        <end position="159"/>
    </location>
</feature>
<accession>A0A060NU01</accession>
<evidence type="ECO:0000256" key="1">
    <source>
        <dbReference type="SAM" id="Phobius"/>
    </source>
</evidence>
<organism evidence="2 3">
    <name type="scientific">Serpentinimonas maccroryi</name>
    <dbReference type="NCBI Taxonomy" id="1458426"/>
    <lineage>
        <taxon>Bacteria</taxon>
        <taxon>Pseudomonadati</taxon>
        <taxon>Pseudomonadota</taxon>
        <taxon>Betaproteobacteria</taxon>
        <taxon>Burkholderiales</taxon>
        <taxon>Comamonadaceae</taxon>
        <taxon>Serpentinimonas</taxon>
    </lineage>
</organism>
<feature type="transmembrane region" description="Helical" evidence="1">
    <location>
        <begin position="239"/>
        <end position="258"/>
    </location>
</feature>
<dbReference type="PANTHER" id="PTHR40400">
    <property type="entry name" value="SLR1512 PROTEIN"/>
    <property type="match status" value="1"/>
</dbReference>
<evidence type="ECO:0000313" key="3">
    <source>
        <dbReference type="Proteomes" id="UP000066014"/>
    </source>
</evidence>
<dbReference type="AlphaFoldDB" id="A0A060NU01"/>
<dbReference type="InterPro" id="IPR010293">
    <property type="entry name" value="Sbt_1"/>
</dbReference>
<keyword evidence="1" id="KW-0812">Transmembrane</keyword>
<feature type="transmembrane region" description="Helical" evidence="1">
    <location>
        <begin position="72"/>
        <end position="92"/>
    </location>
</feature>
<feature type="transmembrane region" description="Helical" evidence="1">
    <location>
        <begin position="104"/>
        <end position="125"/>
    </location>
</feature>
<dbReference type="HOGENOM" id="CLU_032027_0_0_4"/>
<protein>
    <submittedName>
        <fullName evidence="2">Predicted permease</fullName>
    </submittedName>
</protein>
<dbReference type="PANTHER" id="PTHR40400:SF1">
    <property type="entry name" value="SLR1512 PROTEIN"/>
    <property type="match status" value="1"/>
</dbReference>
<feature type="transmembrane region" description="Helical" evidence="1">
    <location>
        <begin position="41"/>
        <end position="60"/>
    </location>
</feature>
<dbReference type="RefSeq" id="WP_045534291.1">
    <property type="nucleotide sequence ID" value="NZ_AP014569.1"/>
</dbReference>